<dbReference type="KEGG" id="lgi:LOTGIDRAFT_209898"/>
<evidence type="ECO:0000313" key="3">
    <source>
        <dbReference type="Proteomes" id="UP000030746"/>
    </source>
</evidence>
<dbReference type="CTD" id="20246177"/>
<dbReference type="InterPro" id="IPR032106">
    <property type="entry name" value="2-oxogl_dehyd_N"/>
</dbReference>
<evidence type="ECO:0000259" key="1">
    <source>
        <dbReference type="Pfam" id="PF16078"/>
    </source>
</evidence>
<dbReference type="GeneID" id="20246177"/>
<proteinExistence type="predicted"/>
<keyword evidence="3" id="KW-1185">Reference proteome</keyword>
<protein>
    <recommendedName>
        <fullName evidence="1">2-oxoglutarate dehydrogenase E1 component N-terminal domain-containing protein</fullName>
    </recommendedName>
</protein>
<dbReference type="HOGENOM" id="CLU_131013_0_0_1"/>
<dbReference type="Proteomes" id="UP000030746">
    <property type="component" value="Unassembled WGS sequence"/>
</dbReference>
<dbReference type="EMBL" id="KB202619">
    <property type="protein sequence ID" value="ESO88984.1"/>
    <property type="molecule type" value="Genomic_DNA"/>
</dbReference>
<feature type="non-terminal residue" evidence="2">
    <location>
        <position position="77"/>
    </location>
</feature>
<dbReference type="RefSeq" id="XP_009060034.1">
    <property type="nucleotide sequence ID" value="XM_009061786.1"/>
</dbReference>
<dbReference type="STRING" id="225164.V4BK83"/>
<dbReference type="OrthoDB" id="413077at2759"/>
<name>V4BK83_LOTGI</name>
<accession>V4BK83</accession>
<feature type="domain" description="2-oxoglutarate dehydrogenase E1 component N-terminal" evidence="1">
    <location>
        <begin position="51"/>
        <end position="77"/>
    </location>
</feature>
<reference evidence="2 3" key="1">
    <citation type="journal article" date="2013" name="Nature">
        <title>Insights into bilaterian evolution from three spiralian genomes.</title>
        <authorList>
            <person name="Simakov O."/>
            <person name="Marletaz F."/>
            <person name="Cho S.J."/>
            <person name="Edsinger-Gonzales E."/>
            <person name="Havlak P."/>
            <person name="Hellsten U."/>
            <person name="Kuo D.H."/>
            <person name="Larsson T."/>
            <person name="Lv J."/>
            <person name="Arendt D."/>
            <person name="Savage R."/>
            <person name="Osoegawa K."/>
            <person name="de Jong P."/>
            <person name="Grimwood J."/>
            <person name="Chapman J.A."/>
            <person name="Shapiro H."/>
            <person name="Aerts A."/>
            <person name="Otillar R.P."/>
            <person name="Terry A.Y."/>
            <person name="Boore J.L."/>
            <person name="Grigoriev I.V."/>
            <person name="Lindberg D.R."/>
            <person name="Seaver E.C."/>
            <person name="Weisblat D.A."/>
            <person name="Putnam N.H."/>
            <person name="Rokhsar D.S."/>
        </authorList>
    </citation>
    <scope>NUCLEOTIDE SEQUENCE [LARGE SCALE GENOMIC DNA]</scope>
</reference>
<gene>
    <name evidence="2" type="ORF">LOTGIDRAFT_209898</name>
</gene>
<sequence length="77" mass="8568">MVYHLLSAMALTRSVVRRSLINTVVRGYSEQVGKNVPSTKHLNASLAAAEPFLSGTSSIYVEEMYSQWQKDPTSVHK</sequence>
<dbReference type="Pfam" id="PF16078">
    <property type="entry name" value="2-oxogl_dehyd_N"/>
    <property type="match status" value="1"/>
</dbReference>
<organism evidence="2 3">
    <name type="scientific">Lottia gigantea</name>
    <name type="common">Giant owl limpet</name>
    <dbReference type="NCBI Taxonomy" id="225164"/>
    <lineage>
        <taxon>Eukaryota</taxon>
        <taxon>Metazoa</taxon>
        <taxon>Spiralia</taxon>
        <taxon>Lophotrochozoa</taxon>
        <taxon>Mollusca</taxon>
        <taxon>Gastropoda</taxon>
        <taxon>Patellogastropoda</taxon>
        <taxon>Lottioidea</taxon>
        <taxon>Lottiidae</taxon>
        <taxon>Lottia</taxon>
    </lineage>
</organism>
<dbReference type="AlphaFoldDB" id="V4BK83"/>
<evidence type="ECO:0000313" key="2">
    <source>
        <dbReference type="EMBL" id="ESO88984.1"/>
    </source>
</evidence>